<sequence>MKLSLTPFLLITELAFLLFVFQNAKPNRNVPPWRLMAFWVWIVFYAGVATYLGYLGVYVSEVLLNYYPGFWLQSITVTACITPVLMSGGLRHDLRSAVDATMWEHWIYFNMLRLAAVGTLVGASRNSFPIYFELLVGIPDLLFALSTFWILKRTKADRLSSRQFFYWNLIGAFVIVPAAPLLLQLGLPGPLQVFDAQPDARAVFAFPMSIAAMIGVPLFVLVNLLVAWRLFEQRTKQPVKIKQTLELRRLK</sequence>
<feature type="transmembrane region" description="Helical" evidence="1">
    <location>
        <begin position="130"/>
        <end position="152"/>
    </location>
</feature>
<dbReference type="EMBL" id="CP037920">
    <property type="protein sequence ID" value="QDT96712.1"/>
    <property type="molecule type" value="Genomic_DNA"/>
</dbReference>
<dbReference type="AlphaFoldDB" id="A0A517VUN1"/>
<proteinExistence type="predicted"/>
<accession>A0A517VUN1</accession>
<protein>
    <submittedName>
        <fullName evidence="2">Uncharacterized protein</fullName>
    </submittedName>
</protein>
<keyword evidence="1" id="KW-1133">Transmembrane helix</keyword>
<feature type="transmembrane region" description="Helical" evidence="1">
    <location>
        <begin position="6"/>
        <end position="24"/>
    </location>
</feature>
<dbReference type="Proteomes" id="UP000318704">
    <property type="component" value="Chromosome"/>
</dbReference>
<feature type="transmembrane region" description="Helical" evidence="1">
    <location>
        <begin position="106"/>
        <end position="124"/>
    </location>
</feature>
<feature type="transmembrane region" description="Helical" evidence="1">
    <location>
        <begin position="66"/>
        <end position="85"/>
    </location>
</feature>
<name>A0A517VUN1_9PLAN</name>
<dbReference type="RefSeq" id="WP_144985122.1">
    <property type="nucleotide sequence ID" value="NZ_CP037920.1"/>
</dbReference>
<keyword evidence="1" id="KW-0472">Membrane</keyword>
<evidence type="ECO:0000313" key="2">
    <source>
        <dbReference type="EMBL" id="QDT96712.1"/>
    </source>
</evidence>
<gene>
    <name evidence="2" type="ORF">V144x_21700</name>
</gene>
<organism evidence="2 3">
    <name type="scientific">Gimesia aquarii</name>
    <dbReference type="NCBI Taxonomy" id="2527964"/>
    <lineage>
        <taxon>Bacteria</taxon>
        <taxon>Pseudomonadati</taxon>
        <taxon>Planctomycetota</taxon>
        <taxon>Planctomycetia</taxon>
        <taxon>Planctomycetales</taxon>
        <taxon>Planctomycetaceae</taxon>
        <taxon>Gimesia</taxon>
    </lineage>
</organism>
<dbReference type="KEGG" id="gaw:V144x_21700"/>
<feature type="transmembrane region" description="Helical" evidence="1">
    <location>
        <begin position="164"/>
        <end position="183"/>
    </location>
</feature>
<feature type="transmembrane region" description="Helical" evidence="1">
    <location>
        <begin position="36"/>
        <end position="54"/>
    </location>
</feature>
<reference evidence="2 3" key="1">
    <citation type="submission" date="2019-03" db="EMBL/GenBank/DDBJ databases">
        <title>Deep-cultivation of Planctomycetes and their phenomic and genomic characterization uncovers novel biology.</title>
        <authorList>
            <person name="Wiegand S."/>
            <person name="Jogler M."/>
            <person name="Boedeker C."/>
            <person name="Pinto D."/>
            <person name="Vollmers J."/>
            <person name="Rivas-Marin E."/>
            <person name="Kohn T."/>
            <person name="Peeters S.H."/>
            <person name="Heuer A."/>
            <person name="Rast P."/>
            <person name="Oberbeckmann S."/>
            <person name="Bunk B."/>
            <person name="Jeske O."/>
            <person name="Meyerdierks A."/>
            <person name="Storesund J.E."/>
            <person name="Kallscheuer N."/>
            <person name="Luecker S."/>
            <person name="Lage O.M."/>
            <person name="Pohl T."/>
            <person name="Merkel B.J."/>
            <person name="Hornburger P."/>
            <person name="Mueller R.-W."/>
            <person name="Bruemmer F."/>
            <person name="Labrenz M."/>
            <person name="Spormann A.M."/>
            <person name="Op den Camp H."/>
            <person name="Overmann J."/>
            <person name="Amann R."/>
            <person name="Jetten M.S.M."/>
            <person name="Mascher T."/>
            <person name="Medema M.H."/>
            <person name="Devos D.P."/>
            <person name="Kaster A.-K."/>
            <person name="Ovreas L."/>
            <person name="Rohde M."/>
            <person name="Galperin M.Y."/>
            <person name="Jogler C."/>
        </authorList>
    </citation>
    <scope>NUCLEOTIDE SEQUENCE [LARGE SCALE GENOMIC DNA]</scope>
    <source>
        <strain evidence="2 3">V144</strain>
    </source>
</reference>
<evidence type="ECO:0000256" key="1">
    <source>
        <dbReference type="SAM" id="Phobius"/>
    </source>
</evidence>
<feature type="transmembrane region" description="Helical" evidence="1">
    <location>
        <begin position="203"/>
        <end position="231"/>
    </location>
</feature>
<evidence type="ECO:0000313" key="3">
    <source>
        <dbReference type="Proteomes" id="UP000318704"/>
    </source>
</evidence>
<keyword evidence="1" id="KW-0812">Transmembrane</keyword>